<evidence type="ECO:0000259" key="8">
    <source>
        <dbReference type="PROSITE" id="PS00486"/>
    </source>
</evidence>
<dbReference type="PANTHER" id="PTHR11361:SF34">
    <property type="entry name" value="DNA MISMATCH REPAIR PROTEIN MSH1, MITOCHONDRIAL"/>
    <property type="match status" value="1"/>
</dbReference>
<feature type="domain" description="DNA mismatch repair proteins mutS family" evidence="8">
    <location>
        <begin position="695"/>
        <end position="711"/>
    </location>
</feature>
<dbReference type="InterPro" id="IPR016151">
    <property type="entry name" value="DNA_mismatch_repair_MutS_N"/>
</dbReference>
<dbReference type="GO" id="GO:0005739">
    <property type="term" value="C:mitochondrion"/>
    <property type="evidence" value="ECO:0007669"/>
    <property type="project" value="TreeGrafter"/>
</dbReference>
<dbReference type="Proteomes" id="UP001140091">
    <property type="component" value="Unassembled WGS sequence"/>
</dbReference>
<dbReference type="GO" id="GO:0043504">
    <property type="term" value="P:mitochondrial DNA repair"/>
    <property type="evidence" value="ECO:0007669"/>
    <property type="project" value="TreeGrafter"/>
</dbReference>
<evidence type="ECO:0000313" key="9">
    <source>
        <dbReference type="EMBL" id="KAJ2928926.1"/>
    </source>
</evidence>
<dbReference type="GO" id="GO:0006298">
    <property type="term" value="P:mismatch repair"/>
    <property type="evidence" value="ECO:0007669"/>
    <property type="project" value="InterPro"/>
</dbReference>
<keyword evidence="4" id="KW-0067">ATP-binding</keyword>
<dbReference type="Pfam" id="PF00488">
    <property type="entry name" value="MutS_V"/>
    <property type="match status" value="1"/>
</dbReference>
<dbReference type="OrthoDB" id="2534523at2759"/>
<evidence type="ECO:0000256" key="2">
    <source>
        <dbReference type="ARBA" id="ARBA00022741"/>
    </source>
</evidence>
<dbReference type="PANTHER" id="PTHR11361">
    <property type="entry name" value="DNA MISMATCH REPAIR PROTEIN MUTS FAMILY MEMBER"/>
    <property type="match status" value="1"/>
</dbReference>
<comment type="caution">
    <text evidence="9">The sequence shown here is derived from an EMBL/GenBank/DDBJ whole genome shotgun (WGS) entry which is preliminary data.</text>
</comment>
<dbReference type="AlphaFoldDB" id="A0A9W8MFP6"/>
<dbReference type="InterPro" id="IPR017261">
    <property type="entry name" value="DNA_mismatch_repair_MutS/MSH"/>
</dbReference>
<dbReference type="Pfam" id="PF01624">
    <property type="entry name" value="MutS_I"/>
    <property type="match status" value="1"/>
</dbReference>
<dbReference type="GO" id="GO:0005634">
    <property type="term" value="C:nucleus"/>
    <property type="evidence" value="ECO:0007669"/>
    <property type="project" value="TreeGrafter"/>
</dbReference>
<evidence type="ECO:0000256" key="4">
    <source>
        <dbReference type="ARBA" id="ARBA00022840"/>
    </source>
</evidence>
<evidence type="ECO:0000256" key="3">
    <source>
        <dbReference type="ARBA" id="ARBA00022763"/>
    </source>
</evidence>
<dbReference type="SMART" id="SM00533">
    <property type="entry name" value="MUTSd"/>
    <property type="match status" value="1"/>
</dbReference>
<dbReference type="Gene3D" id="3.30.420.110">
    <property type="entry name" value="MutS, connector domain"/>
    <property type="match status" value="1"/>
</dbReference>
<dbReference type="InterPro" id="IPR007696">
    <property type="entry name" value="DNA_mismatch_repair_MutS_core"/>
</dbReference>
<dbReference type="Gene3D" id="3.40.1170.10">
    <property type="entry name" value="DNA repair protein MutS, domain I"/>
    <property type="match status" value="1"/>
</dbReference>
<accession>A0A9W8MFP6</accession>
<keyword evidence="2" id="KW-0547">Nucleotide-binding</keyword>
<evidence type="ECO:0000313" key="10">
    <source>
        <dbReference type="Proteomes" id="UP001140091"/>
    </source>
</evidence>
<evidence type="ECO:0000256" key="5">
    <source>
        <dbReference type="ARBA" id="ARBA00023125"/>
    </source>
</evidence>
<dbReference type="PROSITE" id="PS00486">
    <property type="entry name" value="DNA_MISMATCH_REPAIR_2"/>
    <property type="match status" value="1"/>
</dbReference>
<name>A0A9W8MFP6_9AGAR</name>
<comment type="similarity">
    <text evidence="1">Belongs to the DNA mismatch repair MutS family.</text>
</comment>
<dbReference type="InterPro" id="IPR045076">
    <property type="entry name" value="MutS"/>
</dbReference>
<evidence type="ECO:0000256" key="1">
    <source>
        <dbReference type="ARBA" id="ARBA00006271"/>
    </source>
</evidence>
<keyword evidence="10" id="KW-1185">Reference proteome</keyword>
<dbReference type="Gene3D" id="3.40.50.300">
    <property type="entry name" value="P-loop containing nucleotide triphosphate hydrolases"/>
    <property type="match status" value="1"/>
</dbReference>
<gene>
    <name evidence="9" type="ORF">H1R20_g8332</name>
</gene>
<dbReference type="InterPro" id="IPR036678">
    <property type="entry name" value="MutS_con_dom_sf"/>
</dbReference>
<keyword evidence="5" id="KW-0238">DNA-binding</keyword>
<dbReference type="InterPro" id="IPR000432">
    <property type="entry name" value="DNA_mismatch_repair_MutS_C"/>
</dbReference>
<dbReference type="PIRSF" id="PIRSF037677">
    <property type="entry name" value="DNA_mis_repair_Msh6"/>
    <property type="match status" value="1"/>
</dbReference>
<feature type="region of interest" description="Disordered" evidence="7">
    <location>
        <begin position="42"/>
        <end position="108"/>
    </location>
</feature>
<dbReference type="SUPFAM" id="SSF48334">
    <property type="entry name" value="DNA repair protein MutS, domain III"/>
    <property type="match status" value="1"/>
</dbReference>
<feature type="compositionally biased region" description="Basic and acidic residues" evidence="7">
    <location>
        <begin position="97"/>
        <end position="107"/>
    </location>
</feature>
<sequence>MLGRSAATIKCSNLRLYRCLYSTSPSRAKTQRVKKQVAELPQTYTLPSGERATPLPAFQDASNAPRTLKAKKKGSLKRSKAKLSESSLSEGNATLGHRGDLQPHDDTSAEAMNQPRTQLAREIVENLHRFPDCLLLTRVGQFYESYFEQAKEIASLLNIKLTSRKWGGGRVPMCGFPLLHLDRHLKTLVQQNKLFVAMCEEFPISDSFGETGFERRVTRIVTPGTLIDEPFLNTLENNYLLSIHLVPEKPAIGLAWTDFSTGEFFSKESTLETLQDELVRIGPQQVILDSSLRDSKSHPVLTCLKEENISPYFFSSQGEDGSIQQSEPETAAVSMLSNYLKTILLENAPTLDTPYHETDSTKMQIDAHTIKSLEIKEASYEGCPSTSIAEIEGWQSTVAFFSKRPHLRADLIEHLKQVGDISRIVQRFTLKRGDVSDLLSVKKTIDLWGQIIKRKDDLECKLRTEYNAPSLTLRASPSQGMHIHIAKPKKDSKSIDMDSSFKKIGESASTKSYFYQEWSELGTLIANTTALLAQAEKKVVSNATLLRSNSAIVDEMDVAIGFAVLAEELKFVKPTLTEERHYHVVNGRHPSVEMGLMNSGRMFTPNTIEMTPSSNMHVITGPNMAGKSTVLRQTALIAILAQVGSFVPADAATIGLIDKLFTRIGAKDDLFRDRSTFMVEMLETADILRRATSRSLVIMDEVGRGTTVKDGLAIAFASVHHLVTKNQSSCLFATHFHELSDMIGCTSAWEGKGVFDTVRFYCTDVNEIDPGVNRDSHGLKVARLAGLPPSALEVASKTLAWLNEQDKDKHALPELNDSASL</sequence>
<dbReference type="InterPro" id="IPR027417">
    <property type="entry name" value="P-loop_NTPase"/>
</dbReference>
<dbReference type="SUPFAM" id="SSF55271">
    <property type="entry name" value="DNA repair protein MutS, domain I"/>
    <property type="match status" value="1"/>
</dbReference>
<reference evidence="9" key="1">
    <citation type="submission" date="2022-06" db="EMBL/GenBank/DDBJ databases">
        <title>Genome Sequence of Candolleomyces eurysporus.</title>
        <authorList>
            <person name="Buettner E."/>
        </authorList>
    </citation>
    <scope>NUCLEOTIDE SEQUENCE</scope>
    <source>
        <strain evidence="9">VTCC 930004</strain>
    </source>
</reference>
<keyword evidence="3" id="KW-0227">DNA damage</keyword>
<dbReference type="InterPro" id="IPR007695">
    <property type="entry name" value="DNA_mismatch_repair_MutS-lik_N"/>
</dbReference>
<evidence type="ECO:0000256" key="7">
    <source>
        <dbReference type="SAM" id="MobiDB-lite"/>
    </source>
</evidence>
<keyword evidence="6" id="KW-0234">DNA repair</keyword>
<dbReference type="GO" id="GO:0030983">
    <property type="term" value="F:mismatched DNA binding"/>
    <property type="evidence" value="ECO:0007669"/>
    <property type="project" value="InterPro"/>
</dbReference>
<dbReference type="SUPFAM" id="SSF52540">
    <property type="entry name" value="P-loop containing nucleoside triphosphate hydrolases"/>
    <property type="match status" value="1"/>
</dbReference>
<dbReference type="SMART" id="SM00534">
    <property type="entry name" value="MUTSac"/>
    <property type="match status" value="1"/>
</dbReference>
<dbReference type="Pfam" id="PF05188">
    <property type="entry name" value="MutS_II"/>
    <property type="match status" value="1"/>
</dbReference>
<organism evidence="9 10">
    <name type="scientific">Candolleomyces eurysporus</name>
    <dbReference type="NCBI Taxonomy" id="2828524"/>
    <lineage>
        <taxon>Eukaryota</taxon>
        <taxon>Fungi</taxon>
        <taxon>Dikarya</taxon>
        <taxon>Basidiomycota</taxon>
        <taxon>Agaricomycotina</taxon>
        <taxon>Agaricomycetes</taxon>
        <taxon>Agaricomycetidae</taxon>
        <taxon>Agaricales</taxon>
        <taxon>Agaricineae</taxon>
        <taxon>Psathyrellaceae</taxon>
        <taxon>Candolleomyces</taxon>
    </lineage>
</organism>
<dbReference type="InterPro" id="IPR007860">
    <property type="entry name" value="DNA_mmatch_repair_MutS_con_dom"/>
</dbReference>
<feature type="compositionally biased region" description="Basic residues" evidence="7">
    <location>
        <begin position="68"/>
        <end position="81"/>
    </location>
</feature>
<dbReference type="GO" id="GO:0140664">
    <property type="term" value="F:ATP-dependent DNA damage sensor activity"/>
    <property type="evidence" value="ECO:0007669"/>
    <property type="project" value="InterPro"/>
</dbReference>
<dbReference type="Pfam" id="PF05192">
    <property type="entry name" value="MutS_III"/>
    <property type="match status" value="1"/>
</dbReference>
<dbReference type="Gene3D" id="1.10.1420.10">
    <property type="match status" value="1"/>
</dbReference>
<dbReference type="GO" id="GO:0005524">
    <property type="term" value="F:ATP binding"/>
    <property type="evidence" value="ECO:0007669"/>
    <property type="project" value="UniProtKB-KW"/>
</dbReference>
<proteinExistence type="inferred from homology"/>
<feature type="non-terminal residue" evidence="9">
    <location>
        <position position="821"/>
    </location>
</feature>
<dbReference type="SUPFAM" id="SSF53150">
    <property type="entry name" value="DNA repair protein MutS, domain II"/>
    <property type="match status" value="1"/>
</dbReference>
<dbReference type="EMBL" id="JANBPK010000919">
    <property type="protein sequence ID" value="KAJ2928926.1"/>
    <property type="molecule type" value="Genomic_DNA"/>
</dbReference>
<dbReference type="InterPro" id="IPR036187">
    <property type="entry name" value="DNA_mismatch_repair_MutS_sf"/>
</dbReference>
<protein>
    <recommendedName>
        <fullName evidence="8">DNA mismatch repair proteins mutS family domain-containing protein</fullName>
    </recommendedName>
</protein>
<evidence type="ECO:0000256" key="6">
    <source>
        <dbReference type="ARBA" id="ARBA00023204"/>
    </source>
</evidence>